<dbReference type="Proteomes" id="UP000016183">
    <property type="component" value="Unassembled WGS sequence"/>
</dbReference>
<dbReference type="InterPro" id="IPR012674">
    <property type="entry name" value="Calycin"/>
</dbReference>
<dbReference type="PATRIC" id="fig|999437.3.peg.1627"/>
<keyword evidence="1 3" id="KW-0732">Signal</keyword>
<dbReference type="Gene3D" id="2.40.128.20">
    <property type="match status" value="2"/>
</dbReference>
<dbReference type="InterPro" id="IPR015304">
    <property type="entry name" value="ZinT_dom"/>
</dbReference>
<dbReference type="Pfam" id="PF09223">
    <property type="entry name" value="ZinT"/>
    <property type="match status" value="1"/>
</dbReference>
<dbReference type="GO" id="GO:0008270">
    <property type="term" value="F:zinc ion binding"/>
    <property type="evidence" value="ECO:0007669"/>
    <property type="project" value="InterPro"/>
</dbReference>
<comment type="caution">
    <text evidence="5">The sequence shown here is derived from an EMBL/GenBank/DDBJ whole genome shotgun (WGS) entry which is preliminary data.</text>
</comment>
<protein>
    <recommendedName>
        <fullName evidence="4">ZinT domain-containing protein</fullName>
    </recommendedName>
</protein>
<dbReference type="PROSITE" id="PS51257">
    <property type="entry name" value="PROKAR_LIPOPROTEIN"/>
    <property type="match status" value="1"/>
</dbReference>
<evidence type="ECO:0000313" key="6">
    <source>
        <dbReference type="Proteomes" id="UP000016183"/>
    </source>
</evidence>
<reference evidence="5 6" key="1">
    <citation type="submission" date="2012-01" db="EMBL/GenBank/DDBJ databases">
        <title>The Genome Sequence of Treponema denticola SP33.</title>
        <authorList>
            <consortium name="The Broad Institute Genome Sequencing Platform"/>
            <person name="Earl A."/>
            <person name="Ward D."/>
            <person name="Feldgarden M."/>
            <person name="Gevers D."/>
            <person name="Blanton J.M."/>
            <person name="Fenno C.J."/>
            <person name="Baranova O.V."/>
            <person name="Mathney J."/>
            <person name="Dewhirst F.E."/>
            <person name="Izard J."/>
            <person name="Young S.K."/>
            <person name="Zeng Q."/>
            <person name="Gargeya S."/>
            <person name="Fitzgerald M."/>
            <person name="Haas B."/>
            <person name="Abouelleil A."/>
            <person name="Alvarado L."/>
            <person name="Arachchi H.M."/>
            <person name="Berlin A."/>
            <person name="Chapman S.B."/>
            <person name="Gearin G."/>
            <person name="Goldberg J."/>
            <person name="Griggs A."/>
            <person name="Gujja S."/>
            <person name="Hansen M."/>
            <person name="Heiman D."/>
            <person name="Howarth C."/>
            <person name="Larimer J."/>
            <person name="Lui A."/>
            <person name="MacDonald P.J.P."/>
            <person name="McCowen C."/>
            <person name="Montmayeur A."/>
            <person name="Murphy C."/>
            <person name="Neiman D."/>
            <person name="Pearson M."/>
            <person name="Priest M."/>
            <person name="Roberts A."/>
            <person name="Saif S."/>
            <person name="Shea T."/>
            <person name="Sisk P."/>
            <person name="Stolte C."/>
            <person name="Sykes S."/>
            <person name="Wortman J."/>
            <person name="Nusbaum C."/>
            <person name="Birren B."/>
        </authorList>
    </citation>
    <scope>NUCLEOTIDE SEQUENCE [LARGE SCALE GENOMIC DNA]</scope>
    <source>
        <strain evidence="5 6">SP33</strain>
    </source>
</reference>
<feature type="chain" id="PRO_5004020806" description="ZinT domain-containing protein" evidence="3">
    <location>
        <begin position="23"/>
        <end position="407"/>
    </location>
</feature>
<keyword evidence="2" id="KW-0862">Zinc</keyword>
<name>M2B3Z6_TREDN</name>
<evidence type="ECO:0000259" key="4">
    <source>
        <dbReference type="Pfam" id="PF09223"/>
    </source>
</evidence>
<sequence>MSNKKIGAKIALILIAVAVAFTACKSMPEAAKSAKAEVEKLIPGMELAAWKGEWVSVDVVKNDPSLKELYKEAASKNSNYTQEGIKDAIEGRRKTPFARVKFDGTNKISFTVIDADGKQKEIVAEYKYLGKVPMPGYEGSFWETFEAVKNVRGLTMAKYMICTHPHSHDGGQVHWHVRFGGTNIDTLVKKADPSYWPTYVAGSTSNEKLLENFKKSIESSAAKLPAPFAVYAKEGKWMNSSLIYDNTSAEVNAAYDKIIKEFAGKNPKGGDFTKAEIIAEMKKVYGTTDLYTHIEFVTEDGKNEFVVYKDGKEIHRAAYKRTAENDSKPGLLAVVTDKKDAGMFKTISLTGAGGSPLHFHFWYGMNDADFAKIKGKPTCLPANLSNEMIAKRVENTCRKILKGIVEK</sequence>
<evidence type="ECO:0000256" key="1">
    <source>
        <dbReference type="ARBA" id="ARBA00022729"/>
    </source>
</evidence>
<evidence type="ECO:0000313" key="5">
    <source>
        <dbReference type="EMBL" id="EMB24130.1"/>
    </source>
</evidence>
<gene>
    <name evidence="5" type="ORF">HMPREF9733_01579</name>
</gene>
<proteinExistence type="predicted"/>
<dbReference type="SUPFAM" id="SSF50814">
    <property type="entry name" value="Lipocalins"/>
    <property type="match status" value="1"/>
</dbReference>
<evidence type="ECO:0000256" key="3">
    <source>
        <dbReference type="SAM" id="SignalP"/>
    </source>
</evidence>
<accession>M2B3Z6</accession>
<feature type="signal peptide" evidence="3">
    <location>
        <begin position="1"/>
        <end position="22"/>
    </location>
</feature>
<dbReference type="RefSeq" id="WP_010695810.1">
    <property type="nucleotide sequence ID" value="NZ_KB442453.1"/>
</dbReference>
<dbReference type="EMBL" id="AGDZ01000022">
    <property type="protein sequence ID" value="EMB24130.1"/>
    <property type="molecule type" value="Genomic_DNA"/>
</dbReference>
<dbReference type="HOGENOM" id="CLU_694323_0_0_12"/>
<organism evidence="5 6">
    <name type="scientific">Treponema denticola SP33</name>
    <dbReference type="NCBI Taxonomy" id="999437"/>
    <lineage>
        <taxon>Bacteria</taxon>
        <taxon>Pseudomonadati</taxon>
        <taxon>Spirochaetota</taxon>
        <taxon>Spirochaetia</taxon>
        <taxon>Spirochaetales</taxon>
        <taxon>Treponemataceae</taxon>
        <taxon>Treponema</taxon>
    </lineage>
</organism>
<dbReference type="AlphaFoldDB" id="M2B3Z6"/>
<evidence type="ECO:0000256" key="2">
    <source>
        <dbReference type="ARBA" id="ARBA00022833"/>
    </source>
</evidence>
<feature type="domain" description="ZinT" evidence="4">
    <location>
        <begin position="46"/>
        <end position="212"/>
    </location>
</feature>
<dbReference type="OrthoDB" id="355000at2"/>